<comment type="subcellular location">
    <subcellularLocation>
        <location evidence="2">Cell inner membrane</location>
        <topology evidence="2">Multi-pass membrane protein</topology>
    </subcellularLocation>
</comment>
<proteinExistence type="predicted"/>
<evidence type="ECO:0000256" key="6">
    <source>
        <dbReference type="ARBA" id="ARBA00022777"/>
    </source>
</evidence>
<keyword evidence="8" id="KW-0812">Transmembrane</keyword>
<keyword evidence="8" id="KW-0472">Membrane</keyword>
<dbReference type="CDD" id="cd00082">
    <property type="entry name" value="HisKA"/>
    <property type="match status" value="1"/>
</dbReference>
<dbReference type="InterPro" id="IPR036890">
    <property type="entry name" value="HATPase_C_sf"/>
</dbReference>
<protein>
    <recommendedName>
        <fullName evidence="3">histidine kinase</fullName>
        <ecNumber evidence="3">2.7.13.3</ecNumber>
    </recommendedName>
</protein>
<evidence type="ECO:0000313" key="11">
    <source>
        <dbReference type="EMBL" id="GBL46603.1"/>
    </source>
</evidence>
<gene>
    <name evidence="11" type="ORF">SFMTTN_2418</name>
</gene>
<dbReference type="SMART" id="SM00387">
    <property type="entry name" value="HATPase_c"/>
    <property type="match status" value="1"/>
</dbReference>
<dbReference type="RefSeq" id="WP_124705388.1">
    <property type="nucleotide sequence ID" value="NZ_BGOW01000021.1"/>
</dbReference>
<keyword evidence="6 11" id="KW-0418">Kinase</keyword>
<dbReference type="CDD" id="cd06225">
    <property type="entry name" value="HAMP"/>
    <property type="match status" value="1"/>
</dbReference>
<dbReference type="FunFam" id="3.30.565.10:FF:000006">
    <property type="entry name" value="Sensor histidine kinase WalK"/>
    <property type="match status" value="1"/>
</dbReference>
<dbReference type="AlphaFoldDB" id="A0A401JG92"/>
<evidence type="ECO:0000259" key="10">
    <source>
        <dbReference type="PROSITE" id="PS50885"/>
    </source>
</evidence>
<reference evidence="11 12" key="1">
    <citation type="journal article" date="2019" name="Front. Microbiol.">
        <title>Genomes of Neutrophilic Sulfur-Oxidizing Chemolithoautotrophs Representing 9 Proteobacterial Species From 8 Genera.</title>
        <authorList>
            <person name="Watanabe T."/>
            <person name="Kojima H."/>
            <person name="Umezawa K."/>
            <person name="Hori C."/>
            <person name="Takasuka T.E."/>
            <person name="Kato Y."/>
            <person name="Fukui M."/>
        </authorList>
    </citation>
    <scope>NUCLEOTIDE SEQUENCE [LARGE SCALE GENOMIC DNA]</scope>
    <source>
        <strain evidence="11 12">TTN</strain>
    </source>
</reference>
<dbReference type="EC" id="2.7.13.3" evidence="3"/>
<evidence type="ECO:0000256" key="1">
    <source>
        <dbReference type="ARBA" id="ARBA00000085"/>
    </source>
</evidence>
<dbReference type="InterPro" id="IPR005467">
    <property type="entry name" value="His_kinase_dom"/>
</dbReference>
<keyword evidence="8" id="KW-1133">Transmembrane helix</keyword>
<evidence type="ECO:0000259" key="9">
    <source>
        <dbReference type="PROSITE" id="PS50109"/>
    </source>
</evidence>
<dbReference type="Pfam" id="PF02518">
    <property type="entry name" value="HATPase_c"/>
    <property type="match status" value="1"/>
</dbReference>
<dbReference type="InterPro" id="IPR003660">
    <property type="entry name" value="HAMP_dom"/>
</dbReference>
<comment type="caution">
    <text evidence="11">The sequence shown here is derived from an EMBL/GenBank/DDBJ whole genome shotgun (WGS) entry which is preliminary data.</text>
</comment>
<dbReference type="Gene3D" id="6.10.340.10">
    <property type="match status" value="1"/>
</dbReference>
<dbReference type="EMBL" id="BGOW01000021">
    <property type="protein sequence ID" value="GBL46603.1"/>
    <property type="molecule type" value="Genomic_DNA"/>
</dbReference>
<dbReference type="InterPro" id="IPR050736">
    <property type="entry name" value="Sensor_HK_Regulatory"/>
</dbReference>
<dbReference type="GO" id="GO:0005886">
    <property type="term" value="C:plasma membrane"/>
    <property type="evidence" value="ECO:0007669"/>
    <property type="project" value="UniProtKB-SubCell"/>
</dbReference>
<accession>A0A401JG92</accession>
<dbReference type="PANTHER" id="PTHR43711:SF1">
    <property type="entry name" value="HISTIDINE KINASE 1"/>
    <property type="match status" value="1"/>
</dbReference>
<organism evidence="11 12">
    <name type="scientific">Sulfuriferula multivorans</name>
    <dbReference type="NCBI Taxonomy" id="1559896"/>
    <lineage>
        <taxon>Bacteria</taxon>
        <taxon>Pseudomonadati</taxon>
        <taxon>Pseudomonadota</taxon>
        <taxon>Betaproteobacteria</taxon>
        <taxon>Nitrosomonadales</taxon>
        <taxon>Sulfuricellaceae</taxon>
        <taxon>Sulfuriferula</taxon>
    </lineage>
</organism>
<dbReference type="PANTHER" id="PTHR43711">
    <property type="entry name" value="TWO-COMPONENT HISTIDINE KINASE"/>
    <property type="match status" value="1"/>
</dbReference>
<keyword evidence="12" id="KW-1185">Reference proteome</keyword>
<dbReference type="SUPFAM" id="SSF55874">
    <property type="entry name" value="ATPase domain of HSP90 chaperone/DNA topoisomerase II/histidine kinase"/>
    <property type="match status" value="1"/>
</dbReference>
<dbReference type="CDD" id="cd00075">
    <property type="entry name" value="HATPase"/>
    <property type="match status" value="1"/>
</dbReference>
<dbReference type="SMART" id="SM00388">
    <property type="entry name" value="HisKA"/>
    <property type="match status" value="1"/>
</dbReference>
<dbReference type="SUPFAM" id="SSF47384">
    <property type="entry name" value="Homodimeric domain of signal transducing histidine kinase"/>
    <property type="match status" value="1"/>
</dbReference>
<keyword evidence="4" id="KW-0597">Phosphoprotein</keyword>
<sequence length="502" mass="55337">MKAGTPLVELEDESAPVSKGLLRHNPKSFLKLILIGFVLVALPLIIALINSALSIDKLAEQSRKAVYQAAQIAHGSRVLLDEISTMERSVRQTLILGDASLLEGYFQAHAKFASTAMSLSALSLRPDQKQVLDRLTASESAIFQQVSSARRSSQGLQEIVSDFVPLLDTARAFSSSGYALIEREVTAMQDMAWHARSIVVWQLLALVPFAILLALGFSVLIARPIRQIDAAIRTMGEGELTKAVSVEGPQDLRYLGQRLDWMRRRLLEVEEQKTRFLRHVSHELKTPLTAMREGADLLVEGVAGELSVKQRQIANILYTNSIQLQKRIEDLLNYSALQNGQNGLVKCPAALKKIVEDVLQDQKLAIMNKNLQVELTCSDLTVECDQQKIGIIVDNLVSNAVKFSPPGGHIKINVRRVRESVWLEVADSGPGVEEADHARVFEPFYQGRKAPDMHVQGTGLGLSIAREYARAHGGEIELLKQAGAGARFRLLLPICNSEDAHV</sequence>
<dbReference type="Gene3D" id="3.30.565.10">
    <property type="entry name" value="Histidine kinase-like ATPase, C-terminal domain"/>
    <property type="match status" value="1"/>
</dbReference>
<dbReference type="SMART" id="SM00304">
    <property type="entry name" value="HAMP"/>
    <property type="match status" value="1"/>
</dbReference>
<dbReference type="SUPFAM" id="SSF158472">
    <property type="entry name" value="HAMP domain-like"/>
    <property type="match status" value="1"/>
</dbReference>
<dbReference type="PROSITE" id="PS50109">
    <property type="entry name" value="HIS_KIN"/>
    <property type="match status" value="1"/>
</dbReference>
<feature type="transmembrane region" description="Helical" evidence="8">
    <location>
        <begin position="29"/>
        <end position="53"/>
    </location>
</feature>
<dbReference type="Pfam" id="PF00512">
    <property type="entry name" value="HisKA"/>
    <property type="match status" value="1"/>
</dbReference>
<dbReference type="InterPro" id="IPR004358">
    <property type="entry name" value="Sig_transdc_His_kin-like_C"/>
</dbReference>
<evidence type="ECO:0000256" key="3">
    <source>
        <dbReference type="ARBA" id="ARBA00012438"/>
    </source>
</evidence>
<dbReference type="Gene3D" id="1.10.287.130">
    <property type="match status" value="1"/>
</dbReference>
<feature type="domain" description="Histidine kinase" evidence="9">
    <location>
        <begin position="279"/>
        <end position="496"/>
    </location>
</feature>
<dbReference type="InterPro" id="IPR003661">
    <property type="entry name" value="HisK_dim/P_dom"/>
</dbReference>
<dbReference type="GO" id="GO:0000155">
    <property type="term" value="F:phosphorelay sensor kinase activity"/>
    <property type="evidence" value="ECO:0007669"/>
    <property type="project" value="InterPro"/>
</dbReference>
<dbReference type="PROSITE" id="PS50885">
    <property type="entry name" value="HAMP"/>
    <property type="match status" value="1"/>
</dbReference>
<evidence type="ECO:0000256" key="2">
    <source>
        <dbReference type="ARBA" id="ARBA00004429"/>
    </source>
</evidence>
<dbReference type="Proteomes" id="UP000286806">
    <property type="component" value="Unassembled WGS sequence"/>
</dbReference>
<evidence type="ECO:0000256" key="4">
    <source>
        <dbReference type="ARBA" id="ARBA00022553"/>
    </source>
</evidence>
<evidence type="ECO:0000313" key="12">
    <source>
        <dbReference type="Proteomes" id="UP000286806"/>
    </source>
</evidence>
<dbReference type="OrthoDB" id="9804645at2"/>
<dbReference type="Pfam" id="PF00672">
    <property type="entry name" value="HAMP"/>
    <property type="match status" value="1"/>
</dbReference>
<evidence type="ECO:0000256" key="5">
    <source>
        <dbReference type="ARBA" id="ARBA00022679"/>
    </source>
</evidence>
<comment type="catalytic activity">
    <reaction evidence="1">
        <text>ATP + protein L-histidine = ADP + protein N-phospho-L-histidine.</text>
        <dbReference type="EC" id="2.7.13.3"/>
    </reaction>
</comment>
<dbReference type="PRINTS" id="PR00344">
    <property type="entry name" value="BCTRLSENSOR"/>
</dbReference>
<feature type="domain" description="HAMP" evidence="10">
    <location>
        <begin position="219"/>
        <end position="271"/>
    </location>
</feature>
<evidence type="ECO:0000256" key="8">
    <source>
        <dbReference type="SAM" id="Phobius"/>
    </source>
</evidence>
<dbReference type="InterPro" id="IPR003594">
    <property type="entry name" value="HATPase_dom"/>
</dbReference>
<keyword evidence="7" id="KW-0902">Two-component regulatory system</keyword>
<feature type="transmembrane region" description="Helical" evidence="8">
    <location>
        <begin position="198"/>
        <end position="222"/>
    </location>
</feature>
<name>A0A401JG92_9PROT</name>
<keyword evidence="5" id="KW-0808">Transferase</keyword>
<dbReference type="InterPro" id="IPR036097">
    <property type="entry name" value="HisK_dim/P_sf"/>
</dbReference>
<evidence type="ECO:0000256" key="7">
    <source>
        <dbReference type="ARBA" id="ARBA00023012"/>
    </source>
</evidence>